<accession>A0ABQ4XG10</accession>
<organism evidence="1 2">
    <name type="scientific">Tanacetum coccineum</name>
    <dbReference type="NCBI Taxonomy" id="301880"/>
    <lineage>
        <taxon>Eukaryota</taxon>
        <taxon>Viridiplantae</taxon>
        <taxon>Streptophyta</taxon>
        <taxon>Embryophyta</taxon>
        <taxon>Tracheophyta</taxon>
        <taxon>Spermatophyta</taxon>
        <taxon>Magnoliopsida</taxon>
        <taxon>eudicotyledons</taxon>
        <taxon>Gunneridae</taxon>
        <taxon>Pentapetalae</taxon>
        <taxon>asterids</taxon>
        <taxon>campanulids</taxon>
        <taxon>Asterales</taxon>
        <taxon>Asteraceae</taxon>
        <taxon>Asteroideae</taxon>
        <taxon>Anthemideae</taxon>
        <taxon>Anthemidinae</taxon>
        <taxon>Tanacetum</taxon>
    </lineage>
</organism>
<keyword evidence="1" id="KW-0695">RNA-directed DNA polymerase</keyword>
<reference evidence="1" key="1">
    <citation type="journal article" date="2022" name="Int. J. Mol. Sci.">
        <title>Draft Genome of Tanacetum Coccineum: Genomic Comparison of Closely Related Tanacetum-Family Plants.</title>
        <authorList>
            <person name="Yamashiro T."/>
            <person name="Shiraishi A."/>
            <person name="Nakayama K."/>
            <person name="Satake H."/>
        </authorList>
    </citation>
    <scope>NUCLEOTIDE SEQUENCE</scope>
</reference>
<dbReference type="GO" id="GO:0003964">
    <property type="term" value="F:RNA-directed DNA polymerase activity"/>
    <property type="evidence" value="ECO:0007669"/>
    <property type="project" value="UniProtKB-KW"/>
</dbReference>
<dbReference type="EMBL" id="BQNB010009483">
    <property type="protein sequence ID" value="GJS64154.1"/>
    <property type="molecule type" value="Genomic_DNA"/>
</dbReference>
<reference evidence="1" key="2">
    <citation type="submission" date="2022-01" db="EMBL/GenBank/DDBJ databases">
        <authorList>
            <person name="Yamashiro T."/>
            <person name="Shiraishi A."/>
            <person name="Satake H."/>
            <person name="Nakayama K."/>
        </authorList>
    </citation>
    <scope>NUCLEOTIDE SEQUENCE</scope>
</reference>
<dbReference type="CDD" id="cd00303">
    <property type="entry name" value="retropepsin_like"/>
    <property type="match status" value="1"/>
</dbReference>
<keyword evidence="1" id="KW-0808">Transferase</keyword>
<name>A0ABQ4XG10_9ASTR</name>
<comment type="caution">
    <text evidence="1">The sequence shown here is derived from an EMBL/GenBank/DDBJ whole genome shotgun (WGS) entry which is preliminary data.</text>
</comment>
<dbReference type="Gene3D" id="2.40.70.10">
    <property type="entry name" value="Acid Proteases"/>
    <property type="match status" value="1"/>
</dbReference>
<evidence type="ECO:0000313" key="1">
    <source>
        <dbReference type="EMBL" id="GJS64154.1"/>
    </source>
</evidence>
<dbReference type="PANTHER" id="PTHR33067">
    <property type="entry name" value="RNA-DIRECTED DNA POLYMERASE-RELATED"/>
    <property type="match status" value="1"/>
</dbReference>
<proteinExistence type="predicted"/>
<keyword evidence="1" id="KW-0548">Nucleotidyltransferase</keyword>
<dbReference type="InterPro" id="IPR021109">
    <property type="entry name" value="Peptidase_aspartic_dom_sf"/>
</dbReference>
<dbReference type="PANTHER" id="PTHR33067:SF9">
    <property type="entry name" value="RNA-DIRECTED DNA POLYMERASE"/>
    <property type="match status" value="1"/>
</dbReference>
<evidence type="ECO:0000313" key="2">
    <source>
        <dbReference type="Proteomes" id="UP001151760"/>
    </source>
</evidence>
<gene>
    <name evidence="1" type="ORF">Tco_0678718</name>
</gene>
<sequence>MTELTLEESLSMFMAEIAKRLDENTILIKELQASTDFALRNQKASIKALEIHVRQMSIILHEKLSGDLRSSTKIMPRVNDKTISTSIKTEKLSIRRIDASQYIVSNLQNINLFSESKKITGTSPTRLNDHWDELKETDGEKDLEGHCTNAKPLGKTLPRKEKDPGSFTLPCFIKNMCYKALADLGESVSVMPYSTYTTLRLGYLIPTKLIVELADRTVKRPKGIIENMLVGIDKFTFPVDFIILDILEDFKSPLILGRPFLSTAHAIINMFKAKITLSIGNDKIFFKSNKPTSNIIKRVYTLDLLERRKHGLEARLIGNTLNKNRS</sequence>
<dbReference type="Proteomes" id="UP001151760">
    <property type="component" value="Unassembled WGS sequence"/>
</dbReference>
<keyword evidence="2" id="KW-1185">Reference proteome</keyword>
<protein>
    <submittedName>
        <fullName evidence="1">Reverse transcriptase domain-containing protein</fullName>
    </submittedName>
</protein>